<dbReference type="OrthoDB" id="5903948at2"/>
<dbReference type="RefSeq" id="WP_129120875.1">
    <property type="nucleotide sequence ID" value="NZ_PEIB01000002.1"/>
</dbReference>
<name>A0A4V1LT94_9GAMM</name>
<evidence type="ECO:0008006" key="4">
    <source>
        <dbReference type="Google" id="ProtNLM"/>
    </source>
</evidence>
<sequence length="201" mass="22366">MKRSTNVIRPRMRKSWAPIYPAVTVAAFTALTGCSEETEQTEIFEAVRDCIDNNPTISAQCHSGYEDALAQASAVAPKFSSYEDCAYEFGLDTCYRDDDNGWFMPVMAGYMFGRLSGSDRYYARPMFSSSYPGSNYYDEWVSDDGYSFGKKKRKSKFNVAKSFLRTKPVTKTKTLSRGGFGSMSASKSSFGKSSSSRSWGG</sequence>
<organism evidence="2 3">
    <name type="scientific">Veronia nyctiphanis</name>
    <dbReference type="NCBI Taxonomy" id="1278244"/>
    <lineage>
        <taxon>Bacteria</taxon>
        <taxon>Pseudomonadati</taxon>
        <taxon>Pseudomonadota</taxon>
        <taxon>Gammaproteobacteria</taxon>
        <taxon>Vibrionales</taxon>
        <taxon>Vibrionaceae</taxon>
        <taxon>Veronia</taxon>
    </lineage>
</organism>
<feature type="compositionally biased region" description="Low complexity" evidence="1">
    <location>
        <begin position="182"/>
        <end position="201"/>
    </location>
</feature>
<dbReference type="EMBL" id="PEIB01000002">
    <property type="protein sequence ID" value="RXJ74408.1"/>
    <property type="molecule type" value="Genomic_DNA"/>
</dbReference>
<accession>A0A4V1LT94</accession>
<dbReference type="InterPro" id="IPR009576">
    <property type="entry name" value="Biofilm_formation_YgiB"/>
</dbReference>
<reference evidence="2 3" key="1">
    <citation type="submission" date="2017-10" db="EMBL/GenBank/DDBJ databases">
        <title>Nyctiphanis sp. nov., isolated from the stomach of the euphausiid Nyctiphanes simplex (Hansen, 1911) in the Gulf of California.</title>
        <authorList>
            <person name="Gomez-Gil B."/>
            <person name="Aguilar-Mendez M."/>
            <person name="Lopez-Cortes A."/>
            <person name="Gomez-Gutierrez J."/>
            <person name="Roque A."/>
            <person name="Lang E."/>
            <person name="Gonzalez-Castillo A."/>
        </authorList>
    </citation>
    <scope>NUCLEOTIDE SEQUENCE [LARGE SCALE GENOMIC DNA]</scope>
    <source>
        <strain evidence="2 3">CAIM 600</strain>
    </source>
</reference>
<dbReference type="Pfam" id="PF06693">
    <property type="entry name" value="DUF1190"/>
    <property type="match status" value="1"/>
</dbReference>
<dbReference type="PROSITE" id="PS51257">
    <property type="entry name" value="PROKAR_LIPOPROTEIN"/>
    <property type="match status" value="1"/>
</dbReference>
<comment type="caution">
    <text evidence="2">The sequence shown here is derived from an EMBL/GenBank/DDBJ whole genome shotgun (WGS) entry which is preliminary data.</text>
</comment>
<evidence type="ECO:0000313" key="2">
    <source>
        <dbReference type="EMBL" id="RXJ74408.1"/>
    </source>
</evidence>
<evidence type="ECO:0000256" key="1">
    <source>
        <dbReference type="SAM" id="MobiDB-lite"/>
    </source>
</evidence>
<protein>
    <recommendedName>
        <fullName evidence="4">DUF1190 domain-containing protein</fullName>
    </recommendedName>
</protein>
<evidence type="ECO:0000313" key="3">
    <source>
        <dbReference type="Proteomes" id="UP000290287"/>
    </source>
</evidence>
<dbReference type="AlphaFoldDB" id="A0A4V1LT94"/>
<gene>
    <name evidence="2" type="ORF">CS022_02015</name>
</gene>
<feature type="region of interest" description="Disordered" evidence="1">
    <location>
        <begin position="173"/>
        <end position="201"/>
    </location>
</feature>
<proteinExistence type="predicted"/>
<dbReference type="Proteomes" id="UP000290287">
    <property type="component" value="Unassembled WGS sequence"/>
</dbReference>
<keyword evidence="3" id="KW-1185">Reference proteome</keyword>